<feature type="transmembrane region" description="Helical" evidence="1">
    <location>
        <begin position="116"/>
        <end position="141"/>
    </location>
</feature>
<evidence type="ECO:0000313" key="4">
    <source>
        <dbReference type="Proteomes" id="UP000304912"/>
    </source>
</evidence>
<dbReference type="InterPro" id="IPR003675">
    <property type="entry name" value="Rce1/LyrA-like_dom"/>
</dbReference>
<feature type="domain" description="CAAX prenyl protease 2/Lysostaphin resistance protein A-like" evidence="2">
    <location>
        <begin position="73"/>
        <end position="162"/>
    </location>
</feature>
<evidence type="ECO:0000256" key="1">
    <source>
        <dbReference type="SAM" id="Phobius"/>
    </source>
</evidence>
<dbReference type="AlphaFoldDB" id="A0A5B7YI09"/>
<keyword evidence="1" id="KW-0812">Transmembrane</keyword>
<sequence>MPLLGLIGIICLAVLLADNQFKRFRLWHTTDFLHHFKTALRLFIPWACLMMAAVYLIRPDLFLDWPLHQTGLWLTTLLIYPVVSVIPQEIIFRTFFFHRYKPIMPSKRWRWAVSTFLFGLAHLVYGNWVAVILSWCGGALFGYRYLQTRSTPVVVVEHTMWGCFIFTVGLGAWLISAPGS</sequence>
<proteinExistence type="predicted"/>
<name>A0A5B7YI09_9ALTE</name>
<dbReference type="GO" id="GO:0004175">
    <property type="term" value="F:endopeptidase activity"/>
    <property type="evidence" value="ECO:0007669"/>
    <property type="project" value="UniProtKB-ARBA"/>
</dbReference>
<dbReference type="EMBL" id="CP039852">
    <property type="protein sequence ID" value="QCZ95204.1"/>
    <property type="molecule type" value="Genomic_DNA"/>
</dbReference>
<protein>
    <submittedName>
        <fullName evidence="3">CPBP family intramembrane metalloprotease</fullName>
    </submittedName>
</protein>
<dbReference type="OrthoDB" id="9805801at2"/>
<accession>A0A5B7YI09</accession>
<evidence type="ECO:0000313" key="3">
    <source>
        <dbReference type="EMBL" id="QCZ95204.1"/>
    </source>
</evidence>
<gene>
    <name evidence="3" type="ORF">FBQ74_10330</name>
</gene>
<keyword evidence="3" id="KW-0378">Hydrolase</keyword>
<feature type="transmembrane region" description="Helical" evidence="1">
    <location>
        <begin position="41"/>
        <end position="58"/>
    </location>
</feature>
<dbReference type="Proteomes" id="UP000304912">
    <property type="component" value="Chromosome"/>
</dbReference>
<keyword evidence="1" id="KW-0472">Membrane</keyword>
<dbReference type="GO" id="GO:0008237">
    <property type="term" value="F:metallopeptidase activity"/>
    <property type="evidence" value="ECO:0007669"/>
    <property type="project" value="UniProtKB-KW"/>
</dbReference>
<dbReference type="GO" id="GO:0080120">
    <property type="term" value="P:CAAX-box protein maturation"/>
    <property type="evidence" value="ECO:0007669"/>
    <property type="project" value="UniProtKB-ARBA"/>
</dbReference>
<dbReference type="KEGG" id="salk:FBQ74_10330"/>
<evidence type="ECO:0000259" key="2">
    <source>
        <dbReference type="Pfam" id="PF02517"/>
    </source>
</evidence>
<keyword evidence="3" id="KW-0482">Metalloprotease</keyword>
<dbReference type="Pfam" id="PF02517">
    <property type="entry name" value="Rce1-like"/>
    <property type="match status" value="1"/>
</dbReference>
<keyword evidence="4" id="KW-1185">Reference proteome</keyword>
<feature type="transmembrane region" description="Helical" evidence="1">
    <location>
        <begin position="70"/>
        <end position="96"/>
    </location>
</feature>
<keyword evidence="1" id="KW-1133">Transmembrane helix</keyword>
<dbReference type="GO" id="GO:0006508">
    <property type="term" value="P:proteolysis"/>
    <property type="evidence" value="ECO:0007669"/>
    <property type="project" value="UniProtKB-KW"/>
</dbReference>
<keyword evidence="3" id="KW-0645">Protease</keyword>
<feature type="transmembrane region" description="Helical" evidence="1">
    <location>
        <begin position="153"/>
        <end position="175"/>
    </location>
</feature>
<organism evidence="3 4">
    <name type="scientific">Salinimonas iocasae</name>
    <dbReference type="NCBI Taxonomy" id="2572577"/>
    <lineage>
        <taxon>Bacteria</taxon>
        <taxon>Pseudomonadati</taxon>
        <taxon>Pseudomonadota</taxon>
        <taxon>Gammaproteobacteria</taxon>
        <taxon>Alteromonadales</taxon>
        <taxon>Alteromonadaceae</taxon>
        <taxon>Alteromonas/Salinimonas group</taxon>
        <taxon>Salinimonas</taxon>
    </lineage>
</organism>
<reference evidence="3 4" key="1">
    <citation type="submission" date="2019-04" db="EMBL/GenBank/DDBJ databases">
        <title>Salinimonas iocasae sp. nov., a halophilic bacterium isolated from the outer tube casing of tubeworms in Okinawa Trough.</title>
        <authorList>
            <person name="Zhang H."/>
            <person name="Wang H."/>
            <person name="Li C."/>
        </authorList>
    </citation>
    <scope>NUCLEOTIDE SEQUENCE [LARGE SCALE GENOMIC DNA]</scope>
    <source>
        <strain evidence="3 4">KX18D6</strain>
    </source>
</reference>